<evidence type="ECO:0000313" key="1">
    <source>
        <dbReference type="EMBL" id="KPA99892.1"/>
    </source>
</evidence>
<dbReference type="Proteomes" id="UP000038011">
    <property type="component" value="Unassembled WGS sequence"/>
</dbReference>
<organism evidence="1 2">
    <name type="scientific">Ahrensia marina</name>
    <dbReference type="NCBI Taxonomy" id="1514904"/>
    <lineage>
        <taxon>Bacteria</taxon>
        <taxon>Pseudomonadati</taxon>
        <taxon>Pseudomonadota</taxon>
        <taxon>Alphaproteobacteria</taxon>
        <taxon>Hyphomicrobiales</taxon>
        <taxon>Ahrensiaceae</taxon>
        <taxon>Ahrensia</taxon>
    </lineage>
</organism>
<comment type="caution">
    <text evidence="1">The sequence shown here is derived from an EMBL/GenBank/DDBJ whole genome shotgun (WGS) entry which is preliminary data.</text>
</comment>
<sequence length="64" mass="7471">MSRSFLKIYFIKFYKIKICLLTERKTFVAITLAPDKTFVTPAQAPDKTFVINFILKNKGDYIYG</sequence>
<dbReference type="AlphaFoldDB" id="A0A0M9GKK0"/>
<proteinExistence type="predicted"/>
<dbReference type="EMBL" id="JXMU01000043">
    <property type="protein sequence ID" value="KPA99892.1"/>
    <property type="molecule type" value="Genomic_DNA"/>
</dbReference>
<dbReference type="STRING" id="1514904.SU32_16720"/>
<protein>
    <submittedName>
        <fullName evidence="1">Uncharacterized protein</fullName>
    </submittedName>
</protein>
<evidence type="ECO:0000313" key="2">
    <source>
        <dbReference type="Proteomes" id="UP000038011"/>
    </source>
</evidence>
<accession>A0A0M9GKK0</accession>
<keyword evidence="2" id="KW-1185">Reference proteome</keyword>
<name>A0A0M9GKK0_9HYPH</name>
<reference evidence="1 2" key="1">
    <citation type="submission" date="2015-01" db="EMBL/GenBank/DDBJ databases">
        <title>Ahrensia donghaiensis sp. nov., a novel dimethylsulphoniopropionate-cleavage bacterium isolated from seawater and emended descriptions of the genus Ahrensia and Ahrensia kielensis.</title>
        <authorList>
            <person name="Liu J."/>
        </authorList>
    </citation>
    <scope>NUCLEOTIDE SEQUENCE [LARGE SCALE GENOMIC DNA]</scope>
    <source>
        <strain evidence="1 2">LZD062</strain>
    </source>
</reference>
<dbReference type="PATRIC" id="fig|1514904.3.peg.2799"/>
<gene>
    <name evidence="1" type="ORF">SU32_16720</name>
</gene>